<dbReference type="Proteomes" id="UP000765509">
    <property type="component" value="Unassembled WGS sequence"/>
</dbReference>
<evidence type="ECO:0000313" key="2">
    <source>
        <dbReference type="EMBL" id="MBW0545583.1"/>
    </source>
</evidence>
<evidence type="ECO:0000256" key="1">
    <source>
        <dbReference type="SAM" id="MobiDB-lite"/>
    </source>
</evidence>
<evidence type="ECO:0000313" key="3">
    <source>
        <dbReference type="Proteomes" id="UP000765509"/>
    </source>
</evidence>
<sequence>MYNYNIDYVSLYYCNPTVEENYIPLETQSQANTPVTPSEPEGRKGKGKRHSEGLITSKKWTPIATQRSRKPRNSASIQGKPTLITFTGKITIINPVVTSKGKLPKSADNIFVQGTVKEILASKGTSQRTGKTFPKPEDLKEDTLDTVVDGKTIRDIISTMPFTLQFKGDLKPEDLKDMDQVLQLHKLLKVLIQWSMDNTRLQRPYGNHQRLECYQAVQTPGGKSIEGKGESSDYPSYRRPVNPDRAYSDSFTLTSSRPNQLSSGFKPFRSQQISGQESPFFTIPGSLQEKTREQGREQSLLQPEEERVTPSDSEAVGFGKRSAQEPEVVVNHSRISSPSKRNITPTQTEHNIVTSDSNINSDTLWLKMSQYAEQSAKQFA</sequence>
<gene>
    <name evidence="2" type="ORF">O181_085298</name>
</gene>
<feature type="region of interest" description="Disordered" evidence="1">
    <location>
        <begin position="220"/>
        <end position="355"/>
    </location>
</feature>
<protein>
    <submittedName>
        <fullName evidence="2">Uncharacterized protein</fullName>
    </submittedName>
</protein>
<organism evidence="2 3">
    <name type="scientific">Austropuccinia psidii MF-1</name>
    <dbReference type="NCBI Taxonomy" id="1389203"/>
    <lineage>
        <taxon>Eukaryota</taxon>
        <taxon>Fungi</taxon>
        <taxon>Dikarya</taxon>
        <taxon>Basidiomycota</taxon>
        <taxon>Pucciniomycotina</taxon>
        <taxon>Pucciniomycetes</taxon>
        <taxon>Pucciniales</taxon>
        <taxon>Sphaerophragmiaceae</taxon>
        <taxon>Austropuccinia</taxon>
    </lineage>
</organism>
<feature type="compositionally biased region" description="Polar residues" evidence="1">
    <location>
        <begin position="249"/>
        <end position="279"/>
    </location>
</feature>
<comment type="caution">
    <text evidence="2">The sequence shown here is derived from an EMBL/GenBank/DDBJ whole genome shotgun (WGS) entry which is preliminary data.</text>
</comment>
<dbReference type="EMBL" id="AVOT02050507">
    <property type="protein sequence ID" value="MBW0545583.1"/>
    <property type="molecule type" value="Genomic_DNA"/>
</dbReference>
<dbReference type="AlphaFoldDB" id="A0A9Q3FSV8"/>
<feature type="region of interest" description="Disordered" evidence="1">
    <location>
        <begin position="26"/>
        <end position="55"/>
    </location>
</feature>
<accession>A0A9Q3FSV8</accession>
<keyword evidence="3" id="KW-1185">Reference proteome</keyword>
<proteinExistence type="predicted"/>
<feature type="compositionally biased region" description="Polar residues" evidence="1">
    <location>
        <begin position="26"/>
        <end position="36"/>
    </location>
</feature>
<name>A0A9Q3FSV8_9BASI</name>
<feature type="compositionally biased region" description="Polar residues" evidence="1">
    <location>
        <begin position="333"/>
        <end position="355"/>
    </location>
</feature>
<reference evidence="2" key="1">
    <citation type="submission" date="2021-03" db="EMBL/GenBank/DDBJ databases">
        <title>Draft genome sequence of rust myrtle Austropuccinia psidii MF-1, a brazilian biotype.</title>
        <authorList>
            <person name="Quecine M.C."/>
            <person name="Pachon D.M.R."/>
            <person name="Bonatelli M.L."/>
            <person name="Correr F.H."/>
            <person name="Franceschini L.M."/>
            <person name="Leite T.F."/>
            <person name="Margarido G.R.A."/>
            <person name="Almeida C.A."/>
            <person name="Ferrarezi J.A."/>
            <person name="Labate C.A."/>
        </authorList>
    </citation>
    <scope>NUCLEOTIDE SEQUENCE</scope>
    <source>
        <strain evidence="2">MF-1</strain>
    </source>
</reference>